<dbReference type="PANTHER" id="PTHR32009">
    <property type="entry name" value="TMV RESISTANCE PROTEIN N-LIKE"/>
    <property type="match status" value="1"/>
</dbReference>
<comment type="similarity">
    <text evidence="9">Belongs to the disease resistance TIR-NB-LRR family.</text>
</comment>
<reference evidence="11 12" key="1">
    <citation type="journal article" date="2018" name="PLoS Genet.">
        <title>Population sequencing reveals clonal diversity and ancestral inbreeding in the grapevine cultivar Chardonnay.</title>
        <authorList>
            <person name="Roach M.J."/>
            <person name="Johnson D.L."/>
            <person name="Bohlmann J."/>
            <person name="van Vuuren H.J."/>
            <person name="Jones S.J."/>
            <person name="Pretorius I.S."/>
            <person name="Schmidt S.A."/>
            <person name="Borneman A.R."/>
        </authorList>
    </citation>
    <scope>NUCLEOTIDE SEQUENCE [LARGE SCALE GENOMIC DNA]</scope>
    <source>
        <strain evidence="12">cv. Chardonnay</strain>
        <tissue evidence="11">Leaf</tissue>
    </source>
</reference>
<dbReference type="GO" id="GO:0005634">
    <property type="term" value="C:nucleus"/>
    <property type="evidence" value="ECO:0007669"/>
    <property type="project" value="UniProtKB-SubCell"/>
</dbReference>
<name>A0A438GI41_VITVI</name>
<dbReference type="GO" id="GO:0061809">
    <property type="term" value="F:NAD+ nucleosidase activity, cyclic ADP-ribose generating"/>
    <property type="evidence" value="ECO:0007669"/>
    <property type="project" value="UniProtKB-EC"/>
</dbReference>
<comment type="catalytic activity">
    <reaction evidence="8">
        <text>NAD(+) + H2O = ADP-D-ribose + nicotinamide + H(+)</text>
        <dbReference type="Rhea" id="RHEA:16301"/>
        <dbReference type="ChEBI" id="CHEBI:15377"/>
        <dbReference type="ChEBI" id="CHEBI:15378"/>
        <dbReference type="ChEBI" id="CHEBI:17154"/>
        <dbReference type="ChEBI" id="CHEBI:57540"/>
        <dbReference type="ChEBI" id="CHEBI:57967"/>
        <dbReference type="EC" id="3.2.2.6"/>
    </reaction>
    <physiologicalReaction direction="left-to-right" evidence="8">
        <dbReference type="Rhea" id="RHEA:16302"/>
    </physiologicalReaction>
</comment>
<feature type="domain" description="TIR" evidence="10">
    <location>
        <begin position="45"/>
        <end position="175"/>
    </location>
</feature>
<evidence type="ECO:0000256" key="3">
    <source>
        <dbReference type="ARBA" id="ARBA00011982"/>
    </source>
</evidence>
<dbReference type="Gene3D" id="3.40.50.10140">
    <property type="entry name" value="Toll/interleukin-1 receptor homology (TIR) domain"/>
    <property type="match status" value="1"/>
</dbReference>
<comment type="caution">
    <text evidence="11">The sequence shown here is derived from an EMBL/GenBank/DDBJ whole genome shotgun (WGS) entry which is preliminary data.</text>
</comment>
<dbReference type="FunFam" id="3.40.50.10140:FF:000007">
    <property type="entry name" value="Disease resistance protein (TIR-NBS-LRR class)"/>
    <property type="match status" value="1"/>
</dbReference>
<evidence type="ECO:0000256" key="8">
    <source>
        <dbReference type="ARBA" id="ARBA00047304"/>
    </source>
</evidence>
<accession>A0A438GI41</accession>
<dbReference type="PROSITE" id="PS50104">
    <property type="entry name" value="TIR"/>
    <property type="match status" value="1"/>
</dbReference>
<proteinExistence type="inferred from homology"/>
<dbReference type="Proteomes" id="UP000288805">
    <property type="component" value="Unassembled WGS sequence"/>
</dbReference>
<keyword evidence="5" id="KW-0378">Hydrolase</keyword>
<dbReference type="GO" id="GO:0005737">
    <property type="term" value="C:cytoplasm"/>
    <property type="evidence" value="ECO:0007669"/>
    <property type="project" value="UniProtKB-SubCell"/>
</dbReference>
<evidence type="ECO:0000259" key="10">
    <source>
        <dbReference type="PROSITE" id="PS50104"/>
    </source>
</evidence>
<evidence type="ECO:0000256" key="6">
    <source>
        <dbReference type="ARBA" id="ARBA00023027"/>
    </source>
</evidence>
<evidence type="ECO:0000313" key="12">
    <source>
        <dbReference type="Proteomes" id="UP000288805"/>
    </source>
</evidence>
<protein>
    <recommendedName>
        <fullName evidence="3">ADP-ribosyl cyclase/cyclic ADP-ribose hydrolase</fullName>
        <ecNumber evidence="3">3.2.2.6</ecNumber>
    </recommendedName>
</protein>
<evidence type="ECO:0000256" key="5">
    <source>
        <dbReference type="ARBA" id="ARBA00022801"/>
    </source>
</evidence>
<dbReference type="AlphaFoldDB" id="A0A438GI41"/>
<keyword evidence="7" id="KW-0539">Nucleus</keyword>
<dbReference type="GO" id="GO:0007165">
    <property type="term" value="P:signal transduction"/>
    <property type="evidence" value="ECO:0007669"/>
    <property type="project" value="InterPro"/>
</dbReference>
<dbReference type="EMBL" id="QGNW01000427">
    <property type="protein sequence ID" value="RVW71880.1"/>
    <property type="molecule type" value="Genomic_DNA"/>
</dbReference>
<dbReference type="InterPro" id="IPR035897">
    <property type="entry name" value="Toll_tir_struct_dom_sf"/>
</dbReference>
<evidence type="ECO:0000256" key="9">
    <source>
        <dbReference type="ARBA" id="ARBA00061488"/>
    </source>
</evidence>
<gene>
    <name evidence="11" type="primary">N_153</name>
    <name evidence="11" type="ORF">CK203_058424</name>
</gene>
<evidence type="ECO:0000256" key="1">
    <source>
        <dbReference type="ARBA" id="ARBA00004123"/>
    </source>
</evidence>
<dbReference type="GO" id="GO:0043068">
    <property type="term" value="P:positive regulation of programmed cell death"/>
    <property type="evidence" value="ECO:0007669"/>
    <property type="project" value="UniProtKB-ARBA"/>
</dbReference>
<dbReference type="PANTHER" id="PTHR32009:SF39">
    <property type="entry name" value="TIR DOMAIN-CONTAINING PROTEIN"/>
    <property type="match status" value="1"/>
</dbReference>
<dbReference type="EC" id="3.2.2.6" evidence="3"/>
<organism evidence="11 12">
    <name type="scientific">Vitis vinifera</name>
    <name type="common">Grape</name>
    <dbReference type="NCBI Taxonomy" id="29760"/>
    <lineage>
        <taxon>Eukaryota</taxon>
        <taxon>Viridiplantae</taxon>
        <taxon>Streptophyta</taxon>
        <taxon>Embryophyta</taxon>
        <taxon>Tracheophyta</taxon>
        <taxon>Spermatophyta</taxon>
        <taxon>Magnoliopsida</taxon>
        <taxon>eudicotyledons</taxon>
        <taxon>Gunneridae</taxon>
        <taxon>Pentapetalae</taxon>
        <taxon>rosids</taxon>
        <taxon>Vitales</taxon>
        <taxon>Vitaceae</taxon>
        <taxon>Viteae</taxon>
        <taxon>Vitis</taxon>
    </lineage>
</organism>
<keyword evidence="6" id="KW-0520">NAD</keyword>
<dbReference type="InterPro" id="IPR000157">
    <property type="entry name" value="TIR_dom"/>
</dbReference>
<sequence>MQHLSQRQNSVEDCLIVLTYTQLGWQWLPQALKWRSDSSPSNLGWTHDVFLSFRGEDTRYNFTDHLYNALVGKGIITFRDDKLKRGEKIAPELLNAIEKSRSSIVVFSKTYAHSTWCLDELAKIMECSRKYGQIVLPIFYHVDPSDVRKQTGRFGEAFTRYEENWKNKVQSWRRP</sequence>
<evidence type="ECO:0000256" key="2">
    <source>
        <dbReference type="ARBA" id="ARBA00004496"/>
    </source>
</evidence>
<dbReference type="SMART" id="SM00255">
    <property type="entry name" value="TIR"/>
    <property type="match status" value="1"/>
</dbReference>
<comment type="subcellular location">
    <subcellularLocation>
        <location evidence="2">Cytoplasm</location>
    </subcellularLocation>
    <subcellularLocation>
        <location evidence="1">Nucleus</location>
    </subcellularLocation>
</comment>
<evidence type="ECO:0000256" key="7">
    <source>
        <dbReference type="ARBA" id="ARBA00023242"/>
    </source>
</evidence>
<dbReference type="GO" id="GO:0050832">
    <property type="term" value="P:defense response to fungus"/>
    <property type="evidence" value="ECO:0007669"/>
    <property type="project" value="UniProtKB-ARBA"/>
</dbReference>
<evidence type="ECO:0000313" key="11">
    <source>
        <dbReference type="EMBL" id="RVW71880.1"/>
    </source>
</evidence>
<evidence type="ECO:0000256" key="4">
    <source>
        <dbReference type="ARBA" id="ARBA00022490"/>
    </source>
</evidence>
<dbReference type="Pfam" id="PF01582">
    <property type="entry name" value="TIR"/>
    <property type="match status" value="1"/>
</dbReference>
<dbReference type="SUPFAM" id="SSF52200">
    <property type="entry name" value="Toll/Interleukin receptor TIR domain"/>
    <property type="match status" value="1"/>
</dbReference>
<keyword evidence="4" id="KW-0963">Cytoplasm</keyword>